<name>S4AV15_9ACTN</name>
<dbReference type="AlphaFoldDB" id="S4AV15"/>
<reference evidence="2 3" key="1">
    <citation type="submission" date="2013-02" db="EMBL/GenBank/DDBJ databases">
        <title>Draft Genome Sequence of Streptomyces aurantiacus, Which Produces Setomimycin.</title>
        <authorList>
            <person name="Gruening B.A."/>
            <person name="Praeg A."/>
            <person name="Erxleben A."/>
            <person name="Guenther S."/>
            <person name="Mueller M."/>
        </authorList>
    </citation>
    <scope>NUCLEOTIDE SEQUENCE [LARGE SCALE GENOMIC DNA]</scope>
    <source>
        <strain evidence="2 3">JA 4570</strain>
    </source>
</reference>
<proteinExistence type="predicted"/>
<dbReference type="EMBL" id="AOPZ01000064">
    <property type="protein sequence ID" value="EPH45292.1"/>
    <property type="molecule type" value="Genomic_DNA"/>
</dbReference>
<accession>S4AV15</accession>
<dbReference type="PATRIC" id="fig|1286094.4.peg.1608"/>
<feature type="region of interest" description="Disordered" evidence="1">
    <location>
        <begin position="1"/>
        <end position="34"/>
    </location>
</feature>
<organism evidence="2 3">
    <name type="scientific">Streptomyces aurantiacus JA 4570</name>
    <dbReference type="NCBI Taxonomy" id="1286094"/>
    <lineage>
        <taxon>Bacteria</taxon>
        <taxon>Bacillati</taxon>
        <taxon>Actinomycetota</taxon>
        <taxon>Actinomycetes</taxon>
        <taxon>Kitasatosporales</taxon>
        <taxon>Streptomycetaceae</taxon>
        <taxon>Streptomyces</taxon>
        <taxon>Streptomyces aurantiacus group</taxon>
    </lineage>
</organism>
<sequence>MRGLPRRLAAGGSRLTAGTDCSSGRGHRSNAQAR</sequence>
<comment type="caution">
    <text evidence="2">The sequence shown here is derived from an EMBL/GenBank/DDBJ whole genome shotgun (WGS) entry which is preliminary data.</text>
</comment>
<evidence type="ECO:0000313" key="2">
    <source>
        <dbReference type="EMBL" id="EPH45292.1"/>
    </source>
</evidence>
<protein>
    <submittedName>
        <fullName evidence="2">Uncharacterized protein</fullName>
    </submittedName>
</protein>
<gene>
    <name evidence="2" type="ORF">STRAU_1630</name>
</gene>
<evidence type="ECO:0000313" key="3">
    <source>
        <dbReference type="Proteomes" id="UP000014629"/>
    </source>
</evidence>
<keyword evidence="3" id="KW-1185">Reference proteome</keyword>
<dbReference type="Proteomes" id="UP000014629">
    <property type="component" value="Unassembled WGS sequence"/>
</dbReference>
<evidence type="ECO:0000256" key="1">
    <source>
        <dbReference type="SAM" id="MobiDB-lite"/>
    </source>
</evidence>